<evidence type="ECO:0000259" key="9">
    <source>
        <dbReference type="PROSITE" id="PS50022"/>
    </source>
</evidence>
<dbReference type="SMART" id="SM00812">
    <property type="entry name" value="Alpha_L_fucos"/>
    <property type="match status" value="1"/>
</dbReference>
<accession>A0A1U6JNC1</accession>
<sequence length="925" mass="103804">MKRKFLFRLFASTMTFCFLALGMNPIAAIKKSEISQEVESPYGPTPTELQLNYQKEELTSFIHFGMNTFTGSEWGNGKESPSLFNPTELDADQWIKTLYDAGFKKVILTAKHHDGFCLWPTKTTEHDVSNSPWKDGKGDVVKEVSKACEKYGLKFGLYLSPWDQNSKDYGEGNGGDYNDFYVEQLTELLENYGEISEIWMDGAKGSNVVQEYDFERWFKLIKEKQPNCIIWSQVGPDARWIGNESGYAGEPCWSTIDIAKMKEKEVPSYLNTGEENGPDWVVGESDVSIRPGWFYHANQDNDVKSLEKLMDIYFKSVGRNSVLLLNIPPDKRGKFHENDVQRIKEFGDAIKGTFDENLALGSKILAENVAGNNEKFSGDKVIDYNYDTYWAPNNENKTGSLEIDLGEEKEFDIVSLQEYIPLGQRVAEFDIEVFENNEWSKVFSGKTIGYKRLVRIPPTTASKVRINIKRSLATPLINNIGIYKQPMDIELPSGPPAGLDFLNDGNKGSAIGEFNFSNGWVYETLDRDREGDSHYTTTTGATINIKFNGSKFYLSGAKDPKHGIAEISIDGGEVVEVDTYAQSRINQSILYESEDLEDGEHEVTIRCTGRKNTNSGGTAIHTDGAFALNNGGKGMFEMEKLSYTVKENIGKAVFKVVRKGGSKGRAEINYETLPGTALNAKDYQTWSGTLAFNEGETEKTFEVNIIDNKDLEESRYFFVKLSDPIGGAILGFDKQSKVTIEDDELIKIETADTGDGLHKFNLSNGWSQEKGGMWTKDMNANFTIKFVGRKISLVGAKDPNHGVFQISIDGGEYVDIDQYAENRETNATIFESKELEYGEHTLSYRLKGENPHGGRSDGQINYALVDSSIVESEINGDFNANGKYDIGDLSIVSKHYGQNKPEYDLNKDNVIDEFEVNFITNKILE</sequence>
<evidence type="ECO:0000256" key="4">
    <source>
        <dbReference type="ARBA" id="ARBA00022737"/>
    </source>
</evidence>
<dbReference type="InterPro" id="IPR000933">
    <property type="entry name" value="Glyco_hydro_29"/>
</dbReference>
<keyword evidence="4" id="KW-0677">Repeat</keyword>
<protein>
    <recommendedName>
        <fullName evidence="2">alpha-L-fucosidase</fullName>
        <ecNumber evidence="2">3.2.1.51</ecNumber>
    </recommendedName>
</protein>
<dbReference type="Proteomes" id="UP000190476">
    <property type="component" value="Chromosome I"/>
</dbReference>
<dbReference type="Gene3D" id="2.60.40.2030">
    <property type="match status" value="1"/>
</dbReference>
<dbReference type="PANTHER" id="PTHR10030">
    <property type="entry name" value="ALPHA-L-FUCOSIDASE"/>
    <property type="match status" value="1"/>
</dbReference>
<dbReference type="InterPro" id="IPR057739">
    <property type="entry name" value="Glyco_hydro_29_N"/>
</dbReference>
<evidence type="ECO:0000313" key="10">
    <source>
        <dbReference type="EMBL" id="SLK21779.1"/>
    </source>
</evidence>
<dbReference type="InterPro" id="IPR036439">
    <property type="entry name" value="Dockerin_dom_sf"/>
</dbReference>
<comment type="similarity">
    <text evidence="1">Belongs to the glycosyl hydrolase 29 family.</text>
</comment>
<feature type="signal peptide" evidence="8">
    <location>
        <begin position="1"/>
        <end position="27"/>
    </location>
</feature>
<dbReference type="Gene3D" id="2.60.120.260">
    <property type="entry name" value="Galactose-binding domain-like"/>
    <property type="match status" value="3"/>
</dbReference>
<dbReference type="GO" id="GO:0006004">
    <property type="term" value="P:fucose metabolic process"/>
    <property type="evidence" value="ECO:0007669"/>
    <property type="project" value="TreeGrafter"/>
</dbReference>
<dbReference type="GeneID" id="66302513"/>
<feature type="chain" id="PRO_5038839474" description="alpha-L-fucosidase" evidence="8">
    <location>
        <begin position="28"/>
        <end position="925"/>
    </location>
</feature>
<dbReference type="PANTHER" id="PTHR10030:SF37">
    <property type="entry name" value="ALPHA-L-FUCOSIDASE-RELATED"/>
    <property type="match status" value="1"/>
</dbReference>
<keyword evidence="7" id="KW-0326">Glycosidase</keyword>
<dbReference type="SUPFAM" id="SSF51445">
    <property type="entry name" value="(Trans)glycosidases"/>
    <property type="match status" value="1"/>
</dbReference>
<dbReference type="AlphaFoldDB" id="A0A1U6JNC1"/>
<dbReference type="EC" id="3.2.1.51" evidence="2"/>
<evidence type="ECO:0000256" key="8">
    <source>
        <dbReference type="SAM" id="SignalP"/>
    </source>
</evidence>
<dbReference type="GO" id="GO:0004560">
    <property type="term" value="F:alpha-L-fucosidase activity"/>
    <property type="evidence" value="ECO:0007669"/>
    <property type="project" value="InterPro"/>
</dbReference>
<dbReference type="STRING" id="1351755.CCH01_22010"/>
<dbReference type="Gene3D" id="3.20.20.80">
    <property type="entry name" value="Glycosidases"/>
    <property type="match status" value="1"/>
</dbReference>
<dbReference type="SUPFAM" id="SSF49785">
    <property type="entry name" value="Galactose-binding domain-like"/>
    <property type="match status" value="1"/>
</dbReference>
<evidence type="ECO:0000256" key="7">
    <source>
        <dbReference type="ARBA" id="ARBA00023295"/>
    </source>
</evidence>
<dbReference type="Pfam" id="PF03160">
    <property type="entry name" value="Calx-beta"/>
    <property type="match status" value="1"/>
</dbReference>
<dbReference type="SUPFAM" id="SSF141072">
    <property type="entry name" value="CalX-like"/>
    <property type="match status" value="1"/>
</dbReference>
<evidence type="ECO:0000256" key="6">
    <source>
        <dbReference type="ARBA" id="ARBA00022837"/>
    </source>
</evidence>
<dbReference type="GO" id="GO:0007154">
    <property type="term" value="P:cell communication"/>
    <property type="evidence" value="ECO:0007669"/>
    <property type="project" value="InterPro"/>
</dbReference>
<dbReference type="OrthoDB" id="107551at2"/>
<dbReference type="InterPro" id="IPR003644">
    <property type="entry name" value="Calx_beta"/>
</dbReference>
<keyword evidence="3 8" id="KW-0732">Signal</keyword>
<name>A0A1U6JNC1_9CLOT</name>
<dbReference type="Pfam" id="PF00754">
    <property type="entry name" value="F5_F8_type_C"/>
    <property type="match status" value="1"/>
</dbReference>
<dbReference type="Pfam" id="PF01120">
    <property type="entry name" value="Alpha_L_fucos"/>
    <property type="match status" value="1"/>
</dbReference>
<dbReference type="InterPro" id="IPR008979">
    <property type="entry name" value="Galactose-bd-like_sf"/>
</dbReference>
<dbReference type="EMBL" id="LT799839">
    <property type="protein sequence ID" value="SLK21779.1"/>
    <property type="molecule type" value="Genomic_DNA"/>
</dbReference>
<dbReference type="Gene3D" id="1.10.1330.10">
    <property type="entry name" value="Dockerin domain"/>
    <property type="match status" value="1"/>
</dbReference>
<feature type="domain" description="F5/8 type C" evidence="9">
    <location>
        <begin position="346"/>
        <end position="485"/>
    </location>
</feature>
<dbReference type="FunFam" id="3.20.20.80:FF:000052">
    <property type="entry name" value="Putative alpha-L-fucosidase 1"/>
    <property type="match status" value="1"/>
</dbReference>
<keyword evidence="11" id="KW-1185">Reference proteome</keyword>
<dbReference type="RefSeq" id="WP_079481607.1">
    <property type="nucleotide sequence ID" value="NZ_CBML010000006.1"/>
</dbReference>
<keyword evidence="5" id="KW-0378">Hydrolase</keyword>
<evidence type="ECO:0000256" key="1">
    <source>
        <dbReference type="ARBA" id="ARBA00007951"/>
    </source>
</evidence>
<evidence type="ECO:0000256" key="3">
    <source>
        <dbReference type="ARBA" id="ARBA00022729"/>
    </source>
</evidence>
<dbReference type="PROSITE" id="PS50022">
    <property type="entry name" value="FA58C_3"/>
    <property type="match status" value="1"/>
</dbReference>
<dbReference type="GO" id="GO:0000272">
    <property type="term" value="P:polysaccharide catabolic process"/>
    <property type="evidence" value="ECO:0007669"/>
    <property type="project" value="InterPro"/>
</dbReference>
<dbReference type="SMART" id="SM00237">
    <property type="entry name" value="Calx_beta"/>
    <property type="match status" value="1"/>
</dbReference>
<dbReference type="GO" id="GO:0016139">
    <property type="term" value="P:glycoside catabolic process"/>
    <property type="evidence" value="ECO:0007669"/>
    <property type="project" value="TreeGrafter"/>
</dbReference>
<gene>
    <name evidence="10" type="ORF">CCH01_22010</name>
</gene>
<dbReference type="InterPro" id="IPR000421">
    <property type="entry name" value="FA58C"/>
</dbReference>
<dbReference type="GO" id="GO:0005764">
    <property type="term" value="C:lysosome"/>
    <property type="evidence" value="ECO:0007669"/>
    <property type="project" value="TreeGrafter"/>
</dbReference>
<dbReference type="InterPro" id="IPR038081">
    <property type="entry name" value="CalX-like_sf"/>
</dbReference>
<keyword evidence="6" id="KW-0106">Calcium</keyword>
<evidence type="ECO:0000256" key="5">
    <source>
        <dbReference type="ARBA" id="ARBA00022801"/>
    </source>
</evidence>
<organism evidence="10 11">
    <name type="scientific">Clostridium chauvoei JF4335</name>
    <dbReference type="NCBI Taxonomy" id="1351755"/>
    <lineage>
        <taxon>Bacteria</taxon>
        <taxon>Bacillati</taxon>
        <taxon>Bacillota</taxon>
        <taxon>Clostridia</taxon>
        <taxon>Eubacteriales</taxon>
        <taxon>Clostridiaceae</taxon>
        <taxon>Clostridium</taxon>
    </lineage>
</organism>
<evidence type="ECO:0000256" key="2">
    <source>
        <dbReference type="ARBA" id="ARBA00012662"/>
    </source>
</evidence>
<dbReference type="GO" id="GO:0016020">
    <property type="term" value="C:membrane"/>
    <property type="evidence" value="ECO:0007669"/>
    <property type="project" value="InterPro"/>
</dbReference>
<evidence type="ECO:0000313" key="11">
    <source>
        <dbReference type="Proteomes" id="UP000190476"/>
    </source>
</evidence>
<proteinExistence type="inferred from homology"/>
<reference evidence="11" key="1">
    <citation type="submission" date="2017-03" db="EMBL/GenBank/DDBJ databases">
        <authorList>
            <person name="Falquet L."/>
            <person name="Falquet L."/>
        </authorList>
    </citation>
    <scope>NUCLEOTIDE SEQUENCE [LARGE SCALE GENOMIC DNA]</scope>
</reference>
<dbReference type="InterPro" id="IPR017853">
    <property type="entry name" value="GH"/>
</dbReference>